<dbReference type="Pfam" id="PF18930">
    <property type="entry name" value="DUF5679"/>
    <property type="match status" value="1"/>
</dbReference>
<accession>A0A645I2L5</accession>
<sequence>MAEVAYCMKCKKKTEMVKTEEVTMKNGRKALKGKCSVCGTGMYKILGK</sequence>
<proteinExistence type="predicted"/>
<gene>
    <name evidence="2" type="ORF">SDC9_192663</name>
</gene>
<comment type="caution">
    <text evidence="2">The sequence shown here is derived from an EMBL/GenBank/DDBJ whole genome shotgun (WGS) entry which is preliminary data.</text>
</comment>
<dbReference type="EMBL" id="VSSQ01104724">
    <property type="protein sequence ID" value="MPN45096.1"/>
    <property type="molecule type" value="Genomic_DNA"/>
</dbReference>
<organism evidence="2">
    <name type="scientific">bioreactor metagenome</name>
    <dbReference type="NCBI Taxonomy" id="1076179"/>
    <lineage>
        <taxon>unclassified sequences</taxon>
        <taxon>metagenomes</taxon>
        <taxon>ecological metagenomes</taxon>
    </lineage>
</organism>
<evidence type="ECO:0000313" key="2">
    <source>
        <dbReference type="EMBL" id="MPN45096.1"/>
    </source>
</evidence>
<feature type="domain" description="DUF5679" evidence="1">
    <location>
        <begin position="6"/>
        <end position="45"/>
    </location>
</feature>
<evidence type="ECO:0000259" key="1">
    <source>
        <dbReference type="Pfam" id="PF18930"/>
    </source>
</evidence>
<protein>
    <recommendedName>
        <fullName evidence="1">DUF5679 domain-containing protein</fullName>
    </recommendedName>
</protein>
<dbReference type="AlphaFoldDB" id="A0A645I2L5"/>
<dbReference type="InterPro" id="IPR044044">
    <property type="entry name" value="DUF5679"/>
</dbReference>
<name>A0A645I2L5_9ZZZZ</name>
<reference evidence="2" key="1">
    <citation type="submission" date="2019-08" db="EMBL/GenBank/DDBJ databases">
        <authorList>
            <person name="Kucharzyk K."/>
            <person name="Murdoch R.W."/>
            <person name="Higgins S."/>
            <person name="Loffler F."/>
        </authorList>
    </citation>
    <scope>NUCLEOTIDE SEQUENCE</scope>
</reference>